<dbReference type="Proteomes" id="UP000244005">
    <property type="component" value="Unassembled WGS sequence"/>
</dbReference>
<dbReference type="EMBL" id="KZ772732">
    <property type="protein sequence ID" value="PTQ36907.1"/>
    <property type="molecule type" value="Genomic_DNA"/>
</dbReference>
<dbReference type="AlphaFoldDB" id="A0A2R6WSS1"/>
<dbReference type="Gramene" id="Mp6g09150.1">
    <property type="protein sequence ID" value="Mp6g09150.1.cds1"/>
    <property type="gene ID" value="Mp6g09150"/>
</dbReference>
<accession>A0A2R6WSS1</accession>
<reference evidence="2" key="1">
    <citation type="journal article" date="2017" name="Cell">
        <title>Insights into land plant evolution garnered from the Marchantia polymorpha genome.</title>
        <authorList>
            <person name="Bowman J.L."/>
            <person name="Kohchi T."/>
            <person name="Yamato K.T."/>
            <person name="Jenkins J."/>
            <person name="Shu S."/>
            <person name="Ishizaki K."/>
            <person name="Yamaoka S."/>
            <person name="Nishihama R."/>
            <person name="Nakamura Y."/>
            <person name="Berger F."/>
            <person name="Adam C."/>
            <person name="Aki S.S."/>
            <person name="Althoff F."/>
            <person name="Araki T."/>
            <person name="Arteaga-Vazquez M.A."/>
            <person name="Balasubrmanian S."/>
            <person name="Barry K."/>
            <person name="Bauer D."/>
            <person name="Boehm C.R."/>
            <person name="Briginshaw L."/>
            <person name="Caballero-Perez J."/>
            <person name="Catarino B."/>
            <person name="Chen F."/>
            <person name="Chiyoda S."/>
            <person name="Chovatia M."/>
            <person name="Davies K.M."/>
            <person name="Delmans M."/>
            <person name="Demura T."/>
            <person name="Dierschke T."/>
            <person name="Dolan L."/>
            <person name="Dorantes-Acosta A.E."/>
            <person name="Eklund D.M."/>
            <person name="Florent S.N."/>
            <person name="Flores-Sandoval E."/>
            <person name="Fujiyama A."/>
            <person name="Fukuzawa H."/>
            <person name="Galik B."/>
            <person name="Grimanelli D."/>
            <person name="Grimwood J."/>
            <person name="Grossniklaus U."/>
            <person name="Hamada T."/>
            <person name="Haseloff J."/>
            <person name="Hetherington A.J."/>
            <person name="Higo A."/>
            <person name="Hirakawa Y."/>
            <person name="Hundley H.N."/>
            <person name="Ikeda Y."/>
            <person name="Inoue K."/>
            <person name="Inoue S.I."/>
            <person name="Ishida S."/>
            <person name="Jia Q."/>
            <person name="Kakita M."/>
            <person name="Kanazawa T."/>
            <person name="Kawai Y."/>
            <person name="Kawashima T."/>
            <person name="Kennedy M."/>
            <person name="Kinose K."/>
            <person name="Kinoshita T."/>
            <person name="Kohara Y."/>
            <person name="Koide E."/>
            <person name="Komatsu K."/>
            <person name="Kopischke S."/>
            <person name="Kubo M."/>
            <person name="Kyozuka J."/>
            <person name="Lagercrantz U."/>
            <person name="Lin S.S."/>
            <person name="Lindquist E."/>
            <person name="Lipzen A.M."/>
            <person name="Lu C.W."/>
            <person name="De Luna E."/>
            <person name="Martienssen R.A."/>
            <person name="Minamino N."/>
            <person name="Mizutani M."/>
            <person name="Mizutani M."/>
            <person name="Mochizuki N."/>
            <person name="Monte I."/>
            <person name="Mosher R."/>
            <person name="Nagasaki H."/>
            <person name="Nakagami H."/>
            <person name="Naramoto S."/>
            <person name="Nishitani K."/>
            <person name="Ohtani M."/>
            <person name="Okamoto T."/>
            <person name="Okumura M."/>
            <person name="Phillips J."/>
            <person name="Pollak B."/>
            <person name="Reinders A."/>
            <person name="Rovekamp M."/>
            <person name="Sano R."/>
            <person name="Sawa S."/>
            <person name="Schmid M.W."/>
            <person name="Shirakawa M."/>
            <person name="Solano R."/>
            <person name="Spunde A."/>
            <person name="Suetsugu N."/>
            <person name="Sugano S."/>
            <person name="Sugiyama A."/>
            <person name="Sun R."/>
            <person name="Suzuki Y."/>
            <person name="Takenaka M."/>
            <person name="Takezawa D."/>
            <person name="Tomogane H."/>
            <person name="Tsuzuki M."/>
            <person name="Ueda T."/>
            <person name="Umeda M."/>
            <person name="Ward J.M."/>
            <person name="Watanabe Y."/>
            <person name="Yazaki K."/>
            <person name="Yokoyama R."/>
            <person name="Yoshitake Y."/>
            <person name="Yotsui I."/>
            <person name="Zachgo S."/>
            <person name="Schmutz J."/>
        </authorList>
    </citation>
    <scope>NUCLEOTIDE SEQUENCE [LARGE SCALE GENOMIC DNA]</scope>
    <source>
        <strain evidence="2">Tak-1</strain>
    </source>
</reference>
<evidence type="ECO:0000313" key="1">
    <source>
        <dbReference type="EMBL" id="PTQ36907.1"/>
    </source>
</evidence>
<organism evidence="1 2">
    <name type="scientific">Marchantia polymorpha</name>
    <name type="common">Common liverwort</name>
    <name type="synonym">Marchantia aquatica</name>
    <dbReference type="NCBI Taxonomy" id="3197"/>
    <lineage>
        <taxon>Eukaryota</taxon>
        <taxon>Viridiplantae</taxon>
        <taxon>Streptophyta</taxon>
        <taxon>Embryophyta</taxon>
        <taxon>Marchantiophyta</taxon>
        <taxon>Marchantiopsida</taxon>
        <taxon>Marchantiidae</taxon>
        <taxon>Marchantiales</taxon>
        <taxon>Marchantiaceae</taxon>
        <taxon>Marchantia</taxon>
    </lineage>
</organism>
<name>A0A2R6WSS1_MARPO</name>
<keyword evidence="2" id="KW-1185">Reference proteome</keyword>
<evidence type="ECO:0000313" key="2">
    <source>
        <dbReference type="Proteomes" id="UP000244005"/>
    </source>
</evidence>
<gene>
    <name evidence="1" type="ORF">MARPO_0060s0004</name>
</gene>
<sequence length="140" mass="15132">MLGMVADRDTGYKVVVSGLASEIPQPTFTFDLERGAGRLRARTWARRSSSWITAWCLCTTMPSPRSSGGNSCPSSAWPWPWPKVGPSTSSTCIIWTATSPRAGLQTVRAPRQKNSPAYQLGRISDTTISDTICCGPSPQP</sequence>
<protein>
    <submittedName>
        <fullName evidence="1">Uncharacterized protein</fullName>
    </submittedName>
</protein>
<proteinExistence type="predicted"/>